<keyword evidence="12" id="KW-1185">Reference proteome</keyword>
<keyword evidence="6" id="KW-0862">Zinc</keyword>
<proteinExistence type="inferred from homology"/>
<comment type="similarity">
    <text evidence="2 10">Belongs to the purine nucleoside phosphorylase YfiH/LACC1 family.</text>
</comment>
<dbReference type="OrthoDB" id="4279at2"/>
<dbReference type="Proteomes" id="UP000001953">
    <property type="component" value="Chromosome"/>
</dbReference>
<comment type="catalytic activity">
    <reaction evidence="1">
        <text>inosine + phosphate = alpha-D-ribose 1-phosphate + hypoxanthine</text>
        <dbReference type="Rhea" id="RHEA:27646"/>
        <dbReference type="ChEBI" id="CHEBI:17368"/>
        <dbReference type="ChEBI" id="CHEBI:17596"/>
        <dbReference type="ChEBI" id="CHEBI:43474"/>
        <dbReference type="ChEBI" id="CHEBI:57720"/>
        <dbReference type="EC" id="2.4.2.1"/>
    </reaction>
    <physiologicalReaction direction="left-to-right" evidence="1">
        <dbReference type="Rhea" id="RHEA:27647"/>
    </physiologicalReaction>
</comment>
<dbReference type="KEGG" id="nha:Nham_3093"/>
<dbReference type="RefSeq" id="WP_011511489.1">
    <property type="nucleotide sequence ID" value="NC_007964.1"/>
</dbReference>
<evidence type="ECO:0000313" key="12">
    <source>
        <dbReference type="Proteomes" id="UP000001953"/>
    </source>
</evidence>
<dbReference type="EMBL" id="CP000319">
    <property type="protein sequence ID" value="ABE63830.1"/>
    <property type="molecule type" value="Genomic_DNA"/>
</dbReference>
<evidence type="ECO:0000256" key="2">
    <source>
        <dbReference type="ARBA" id="ARBA00007353"/>
    </source>
</evidence>
<comment type="catalytic activity">
    <reaction evidence="7">
        <text>adenosine + H2O + H(+) = inosine + NH4(+)</text>
        <dbReference type="Rhea" id="RHEA:24408"/>
        <dbReference type="ChEBI" id="CHEBI:15377"/>
        <dbReference type="ChEBI" id="CHEBI:15378"/>
        <dbReference type="ChEBI" id="CHEBI:16335"/>
        <dbReference type="ChEBI" id="CHEBI:17596"/>
        <dbReference type="ChEBI" id="CHEBI:28938"/>
        <dbReference type="EC" id="3.5.4.4"/>
    </reaction>
    <physiologicalReaction direction="left-to-right" evidence="7">
        <dbReference type="Rhea" id="RHEA:24409"/>
    </physiologicalReaction>
</comment>
<dbReference type="PANTHER" id="PTHR30616:SF2">
    <property type="entry name" value="PURINE NUCLEOSIDE PHOSPHORYLASE LACC1"/>
    <property type="match status" value="1"/>
</dbReference>
<evidence type="ECO:0000256" key="8">
    <source>
        <dbReference type="ARBA" id="ARBA00048968"/>
    </source>
</evidence>
<dbReference type="STRING" id="323097.Nham_3093"/>
<dbReference type="GO" id="GO:0017061">
    <property type="term" value="F:S-methyl-5-thioadenosine phosphorylase activity"/>
    <property type="evidence" value="ECO:0007669"/>
    <property type="project" value="UniProtKB-EC"/>
</dbReference>
<keyword evidence="4" id="KW-0479">Metal-binding</keyword>
<dbReference type="InterPro" id="IPR003730">
    <property type="entry name" value="Cu_polyphenol_OxRdtase"/>
</dbReference>
<reference evidence="11 12" key="1">
    <citation type="submission" date="2006-03" db="EMBL/GenBank/DDBJ databases">
        <title>Complete sequence of chromosome of Nitrobacter hamburgensis X14.</title>
        <authorList>
            <consortium name="US DOE Joint Genome Institute"/>
            <person name="Copeland A."/>
            <person name="Lucas S."/>
            <person name="Lapidus A."/>
            <person name="Barry K."/>
            <person name="Detter J.C."/>
            <person name="Glavina del Rio T."/>
            <person name="Hammon N."/>
            <person name="Israni S."/>
            <person name="Dalin E."/>
            <person name="Tice H."/>
            <person name="Pitluck S."/>
            <person name="Chain P."/>
            <person name="Malfatti S."/>
            <person name="Shin M."/>
            <person name="Vergez L."/>
            <person name="Schmutz J."/>
            <person name="Larimer F."/>
            <person name="Land M."/>
            <person name="Hauser L."/>
            <person name="Kyrpides N."/>
            <person name="Ivanova N."/>
            <person name="Ward B."/>
            <person name="Arp D."/>
            <person name="Klotz M."/>
            <person name="Stein L."/>
            <person name="O'Mullan G."/>
            <person name="Starkenburg S."/>
            <person name="Sayavedra L."/>
            <person name="Poret-Peterson A.T."/>
            <person name="Gentry M.E."/>
            <person name="Bruce D."/>
            <person name="Richardson P."/>
        </authorList>
    </citation>
    <scope>NUCLEOTIDE SEQUENCE [LARGE SCALE GENOMIC DNA]</scope>
    <source>
        <strain evidence="12">DSM 10229 / NCIMB 13809 / X14</strain>
    </source>
</reference>
<evidence type="ECO:0000256" key="9">
    <source>
        <dbReference type="ARBA" id="ARBA00049893"/>
    </source>
</evidence>
<evidence type="ECO:0000256" key="6">
    <source>
        <dbReference type="ARBA" id="ARBA00022833"/>
    </source>
</evidence>
<dbReference type="InterPro" id="IPR011324">
    <property type="entry name" value="Cytotoxic_necrot_fac-like_cat"/>
</dbReference>
<evidence type="ECO:0000256" key="5">
    <source>
        <dbReference type="ARBA" id="ARBA00022801"/>
    </source>
</evidence>
<keyword evidence="5" id="KW-0378">Hydrolase</keyword>
<name>Q1QIW7_NITHX</name>
<protein>
    <recommendedName>
        <fullName evidence="10">Purine nucleoside phosphorylase</fullName>
    </recommendedName>
</protein>
<evidence type="ECO:0000256" key="4">
    <source>
        <dbReference type="ARBA" id="ARBA00022723"/>
    </source>
</evidence>
<evidence type="ECO:0000256" key="7">
    <source>
        <dbReference type="ARBA" id="ARBA00047989"/>
    </source>
</evidence>
<evidence type="ECO:0000256" key="10">
    <source>
        <dbReference type="RuleBase" id="RU361274"/>
    </source>
</evidence>
<sequence>MTLVSSLLSAVPGLRHAFFTREGGVSQGIYESLNAGIGSQDDPAHVAENRRRMAEVMGVAPANFLSLYQIHSPDAVIADRSWDAASRPRADAIVTKTPGLAIGVTAADCGPILFADPRARVIGAAHAGWKGALTGVLEKTVDAMETLGGRRGDIAAAIGPLIRQQSYEVGAEFVAGFTEADPGHARFFVPSERDGHAMFDLGGFIRMRLERAGILTIDDTGIDTYSSESFFSYRRSVHRKEPDFGRHVHAIVLEGE</sequence>
<dbReference type="eggNOG" id="COG1496">
    <property type="taxonomic scope" value="Bacteria"/>
</dbReference>
<dbReference type="GO" id="GO:0005507">
    <property type="term" value="F:copper ion binding"/>
    <property type="evidence" value="ECO:0007669"/>
    <property type="project" value="TreeGrafter"/>
</dbReference>
<comment type="catalytic activity">
    <reaction evidence="9">
        <text>S-methyl-5'-thioadenosine + phosphate = 5-(methylsulfanyl)-alpha-D-ribose 1-phosphate + adenine</text>
        <dbReference type="Rhea" id="RHEA:11852"/>
        <dbReference type="ChEBI" id="CHEBI:16708"/>
        <dbReference type="ChEBI" id="CHEBI:17509"/>
        <dbReference type="ChEBI" id="CHEBI:43474"/>
        <dbReference type="ChEBI" id="CHEBI:58533"/>
        <dbReference type="EC" id="2.4.2.28"/>
    </reaction>
    <physiologicalReaction direction="left-to-right" evidence="9">
        <dbReference type="Rhea" id="RHEA:11853"/>
    </physiologicalReaction>
</comment>
<keyword evidence="3" id="KW-0808">Transferase</keyword>
<dbReference type="AlphaFoldDB" id="Q1QIW7"/>
<organism evidence="11 12">
    <name type="scientific">Nitrobacter hamburgensis (strain DSM 10229 / NCIMB 13809 / X14)</name>
    <dbReference type="NCBI Taxonomy" id="323097"/>
    <lineage>
        <taxon>Bacteria</taxon>
        <taxon>Pseudomonadati</taxon>
        <taxon>Pseudomonadota</taxon>
        <taxon>Alphaproteobacteria</taxon>
        <taxon>Hyphomicrobiales</taxon>
        <taxon>Nitrobacteraceae</taxon>
        <taxon>Nitrobacter</taxon>
    </lineage>
</organism>
<dbReference type="PANTHER" id="PTHR30616">
    <property type="entry name" value="UNCHARACTERIZED PROTEIN YFIH"/>
    <property type="match status" value="1"/>
</dbReference>
<dbReference type="Gene3D" id="3.60.140.10">
    <property type="entry name" value="CNF1/YfiH-like putative cysteine hydrolases"/>
    <property type="match status" value="1"/>
</dbReference>
<dbReference type="InterPro" id="IPR038371">
    <property type="entry name" value="Cu_polyphenol_OxRdtase_sf"/>
</dbReference>
<evidence type="ECO:0000313" key="11">
    <source>
        <dbReference type="EMBL" id="ABE63830.1"/>
    </source>
</evidence>
<dbReference type="Pfam" id="PF02578">
    <property type="entry name" value="Cu-oxidase_4"/>
    <property type="match status" value="1"/>
</dbReference>
<accession>Q1QIW7</accession>
<evidence type="ECO:0000256" key="3">
    <source>
        <dbReference type="ARBA" id="ARBA00022679"/>
    </source>
</evidence>
<dbReference type="HOGENOM" id="CLU_065784_2_0_5"/>
<gene>
    <name evidence="11" type="ordered locus">Nham_3093</name>
</gene>
<dbReference type="SUPFAM" id="SSF64438">
    <property type="entry name" value="CNF1/YfiH-like putative cysteine hydrolases"/>
    <property type="match status" value="1"/>
</dbReference>
<dbReference type="CDD" id="cd16833">
    <property type="entry name" value="YfiH"/>
    <property type="match status" value="1"/>
</dbReference>
<dbReference type="NCBIfam" id="TIGR00726">
    <property type="entry name" value="peptidoglycan editing factor PgeF"/>
    <property type="match status" value="1"/>
</dbReference>
<evidence type="ECO:0000256" key="1">
    <source>
        <dbReference type="ARBA" id="ARBA00000553"/>
    </source>
</evidence>
<dbReference type="GO" id="GO:0016787">
    <property type="term" value="F:hydrolase activity"/>
    <property type="evidence" value="ECO:0007669"/>
    <property type="project" value="UniProtKB-KW"/>
</dbReference>
<comment type="catalytic activity">
    <reaction evidence="8">
        <text>adenosine + phosphate = alpha-D-ribose 1-phosphate + adenine</text>
        <dbReference type="Rhea" id="RHEA:27642"/>
        <dbReference type="ChEBI" id="CHEBI:16335"/>
        <dbReference type="ChEBI" id="CHEBI:16708"/>
        <dbReference type="ChEBI" id="CHEBI:43474"/>
        <dbReference type="ChEBI" id="CHEBI:57720"/>
        <dbReference type="EC" id="2.4.2.1"/>
    </reaction>
    <physiologicalReaction direction="left-to-right" evidence="8">
        <dbReference type="Rhea" id="RHEA:27643"/>
    </physiologicalReaction>
</comment>